<gene>
    <name evidence="6" type="ORF">H9928_03260</name>
</gene>
<evidence type="ECO:0000313" key="6">
    <source>
        <dbReference type="EMBL" id="MBU3855571.1"/>
    </source>
</evidence>
<keyword evidence="1 6" id="KW-0378">Hydrolase</keyword>
<evidence type="ECO:0000256" key="1">
    <source>
        <dbReference type="ARBA" id="ARBA00022801"/>
    </source>
</evidence>
<dbReference type="InterPro" id="IPR052369">
    <property type="entry name" value="UG_Glycosaminoglycan_Hydrolase"/>
</dbReference>
<dbReference type="PROSITE" id="PS51257">
    <property type="entry name" value="PROKAR_LIPOPROTEIN"/>
    <property type="match status" value="1"/>
</dbReference>
<evidence type="ECO:0000256" key="3">
    <source>
        <dbReference type="PIRSR" id="PIRSR610905-1"/>
    </source>
</evidence>
<comment type="caution">
    <text evidence="6">The sequence shown here is derived from an EMBL/GenBank/DDBJ whole genome shotgun (WGS) entry which is preliminary data.</text>
</comment>
<feature type="binding site" evidence="4">
    <location>
        <position position="259"/>
    </location>
    <ligand>
        <name>substrate</name>
    </ligand>
</feature>
<reference evidence="6" key="2">
    <citation type="submission" date="2021-04" db="EMBL/GenBank/DDBJ databases">
        <authorList>
            <person name="Gilroy R."/>
        </authorList>
    </citation>
    <scope>NUCLEOTIDE SEQUENCE</scope>
    <source>
        <strain evidence="6">8470</strain>
    </source>
</reference>
<dbReference type="GO" id="GO:0052757">
    <property type="term" value="F:chondroitin hydrolase activity"/>
    <property type="evidence" value="ECO:0007669"/>
    <property type="project" value="TreeGrafter"/>
</dbReference>
<dbReference type="PANTHER" id="PTHR36845:SF1">
    <property type="entry name" value="HYDROLASE, PUTATIVE (AFU_ORTHOLOGUE AFUA_7G05090)-RELATED"/>
    <property type="match status" value="1"/>
</dbReference>
<dbReference type="Proteomes" id="UP000784286">
    <property type="component" value="Unassembled WGS sequence"/>
</dbReference>
<feature type="active site" description="Proton donor" evidence="3">
    <location>
        <position position="183"/>
    </location>
</feature>
<feature type="signal peptide" evidence="5">
    <location>
        <begin position="1"/>
        <end position="18"/>
    </location>
</feature>
<dbReference type="InterPro" id="IPR010905">
    <property type="entry name" value="Glyco_hydro_88"/>
</dbReference>
<dbReference type="SUPFAM" id="SSF48208">
    <property type="entry name" value="Six-hairpin glycosidases"/>
    <property type="match status" value="1"/>
</dbReference>
<dbReference type="FunFam" id="1.50.10.10:FF:000031">
    <property type="entry name" value="Unsaturated glucuronyl hydrolase"/>
    <property type="match status" value="1"/>
</dbReference>
<evidence type="ECO:0000256" key="2">
    <source>
        <dbReference type="ARBA" id="ARBA00038358"/>
    </source>
</evidence>
<keyword evidence="5" id="KW-0732">Signal</keyword>
<protein>
    <submittedName>
        <fullName evidence="6">Glycoside hydrolase family 88 protein</fullName>
    </submittedName>
</protein>
<feature type="binding site" evidence="4">
    <location>
        <position position="255"/>
    </location>
    <ligand>
        <name>substrate</name>
    </ligand>
</feature>
<sequence length="415" mass="47125">MKIKNHLGIAALAAVALAACQPKQEAKPDFLTEEINNIVAQHTIQTDIIEKSGKCLNPRTLDTLGNIVYVPIDDWTSGFFPGSMWLDYDLTKDEKWKNLAEKYTEALDSVKYLKWHHDVGFMIGCSYLTGYRLCGQPEYKDVIVEAAKSLSTRFRPNAGVIQSWDADRGWQGKRGWECPVIIDNMMNLELLFEATRLSGDSTFHKIAVSHADQTMKNHFRADNSCYHVVDYALKDGSVRSRQTAQGYAHESAWARGQAWAIYGFTTCYRYTHDQRYLDQAEKTLNFYLTDKNLPKDLIPYWDFDAPKIPNEPRDVSAAACIASALYEMDGYCQGKNYKALADTIVTHLAGPDYKAKVGENGNFILMHSVGSIPHGQEIDVPLNYADYYYEEALIRKRDLENNQPFSFVTEKDSVQ</sequence>
<feature type="chain" id="PRO_5037924744" evidence="5">
    <location>
        <begin position="19"/>
        <end position="415"/>
    </location>
</feature>
<comment type="similarity">
    <text evidence="2">Belongs to the glycosyl hydrolase 88 family.</text>
</comment>
<name>A0A948X2C5_9BACT</name>
<dbReference type="InterPro" id="IPR012341">
    <property type="entry name" value="6hp_glycosidase-like_sf"/>
</dbReference>
<feature type="binding site" evidence="4">
    <location>
        <position position="243"/>
    </location>
    <ligand>
        <name>substrate</name>
    </ligand>
</feature>
<organism evidence="6 7">
    <name type="scientific">Candidatus Phocaeicola excrementipullorum</name>
    <dbReference type="NCBI Taxonomy" id="2838731"/>
    <lineage>
        <taxon>Bacteria</taxon>
        <taxon>Pseudomonadati</taxon>
        <taxon>Bacteroidota</taxon>
        <taxon>Bacteroidia</taxon>
        <taxon>Bacteroidales</taxon>
        <taxon>Bacteroidaceae</taxon>
        <taxon>Phocaeicola</taxon>
    </lineage>
</organism>
<proteinExistence type="inferred from homology"/>
<feature type="binding site" evidence="4">
    <location>
        <position position="183"/>
    </location>
    <ligand>
        <name>substrate</name>
    </ligand>
</feature>
<evidence type="ECO:0000256" key="4">
    <source>
        <dbReference type="PIRSR" id="PIRSR610905-2"/>
    </source>
</evidence>
<dbReference type="AlphaFoldDB" id="A0A948X2C5"/>
<feature type="binding site" evidence="4">
    <location>
        <position position="371"/>
    </location>
    <ligand>
        <name>substrate</name>
    </ligand>
</feature>
<dbReference type="GO" id="GO:0000272">
    <property type="term" value="P:polysaccharide catabolic process"/>
    <property type="evidence" value="ECO:0007669"/>
    <property type="project" value="TreeGrafter"/>
</dbReference>
<feature type="binding site" evidence="4">
    <location>
        <position position="118"/>
    </location>
    <ligand>
        <name>substrate</name>
    </ligand>
</feature>
<dbReference type="PANTHER" id="PTHR36845">
    <property type="entry name" value="HYDROLASE, PUTATIVE (AFU_ORTHOLOGUE AFUA_7G05090)-RELATED"/>
    <property type="match status" value="1"/>
</dbReference>
<reference evidence="6" key="1">
    <citation type="journal article" date="2021" name="PeerJ">
        <title>Extensive microbial diversity within the chicken gut microbiome revealed by metagenomics and culture.</title>
        <authorList>
            <person name="Gilroy R."/>
            <person name="Ravi A."/>
            <person name="Getino M."/>
            <person name="Pursley I."/>
            <person name="Horton D.L."/>
            <person name="Alikhan N.F."/>
            <person name="Baker D."/>
            <person name="Gharbi K."/>
            <person name="Hall N."/>
            <person name="Watson M."/>
            <person name="Adriaenssens E.M."/>
            <person name="Foster-Nyarko E."/>
            <person name="Jarju S."/>
            <person name="Secka A."/>
            <person name="Antonio M."/>
            <person name="Oren A."/>
            <person name="Chaudhuri R.R."/>
            <person name="La Ragione R."/>
            <person name="Hildebrand F."/>
            <person name="Pallen M.J."/>
        </authorList>
    </citation>
    <scope>NUCLEOTIDE SEQUENCE</scope>
    <source>
        <strain evidence="6">8470</strain>
    </source>
</reference>
<evidence type="ECO:0000313" key="7">
    <source>
        <dbReference type="Proteomes" id="UP000784286"/>
    </source>
</evidence>
<dbReference type="InterPro" id="IPR008928">
    <property type="entry name" value="6-hairpin_glycosidase_sf"/>
</dbReference>
<feature type="active site" description="Nucleophile" evidence="3">
    <location>
        <position position="118"/>
    </location>
</feature>
<accession>A0A948X2C5</accession>
<dbReference type="Gene3D" id="1.50.10.10">
    <property type="match status" value="1"/>
</dbReference>
<dbReference type="Pfam" id="PF07470">
    <property type="entry name" value="Glyco_hydro_88"/>
    <property type="match status" value="1"/>
</dbReference>
<evidence type="ECO:0000256" key="5">
    <source>
        <dbReference type="SAM" id="SignalP"/>
    </source>
</evidence>
<dbReference type="EMBL" id="JAHLFJ010000032">
    <property type="protein sequence ID" value="MBU3855571.1"/>
    <property type="molecule type" value="Genomic_DNA"/>
</dbReference>